<keyword evidence="4" id="KW-0067">ATP-binding</keyword>
<evidence type="ECO:0000256" key="1">
    <source>
        <dbReference type="ARBA" id="ARBA00022741"/>
    </source>
</evidence>
<dbReference type="Gene3D" id="3.40.50.300">
    <property type="entry name" value="P-loop containing nucleotide triphosphate hydrolases"/>
    <property type="match status" value="2"/>
</dbReference>
<dbReference type="Proteomes" id="UP000002027">
    <property type="component" value="Chromosome 1"/>
</dbReference>
<evidence type="ECO:0000256" key="2">
    <source>
        <dbReference type="ARBA" id="ARBA00022801"/>
    </source>
</evidence>
<dbReference type="Pfam" id="PF08148">
    <property type="entry name" value="DSHCT"/>
    <property type="match status" value="1"/>
</dbReference>
<dbReference type="OrthoDB" id="9807155at2"/>
<dbReference type="InterPro" id="IPR003593">
    <property type="entry name" value="AAA+_ATPase"/>
</dbReference>
<evidence type="ECO:0000313" key="9">
    <source>
        <dbReference type="Proteomes" id="UP000002027"/>
    </source>
</evidence>
<dbReference type="EMBL" id="CP001823">
    <property type="protein sequence ID" value="ACZ38340.1"/>
    <property type="molecule type" value="Genomic_DNA"/>
</dbReference>
<organism evidence="8 9">
    <name type="scientific">Sphaerobacter thermophilus (strain ATCC 49802 / DSM 20745 / KCCM 41009 / NCIMB 13125 / S 6022)</name>
    <dbReference type="NCBI Taxonomy" id="479434"/>
    <lineage>
        <taxon>Bacteria</taxon>
        <taxon>Pseudomonadati</taxon>
        <taxon>Thermomicrobiota</taxon>
        <taxon>Thermomicrobia</taxon>
        <taxon>Sphaerobacterales</taxon>
        <taxon>Sphaerobacterineae</taxon>
        <taxon>Sphaerobacteraceae</taxon>
        <taxon>Sphaerobacter</taxon>
    </lineage>
</organism>
<dbReference type="Gene3D" id="1.10.3380.30">
    <property type="match status" value="1"/>
</dbReference>
<sequence>MHQTSDVAGIIEQFSVFYPFTLDPFQREAIETFLAGDSVMVAAPTGTGKTVVAEFGVYEAFRRGGRVMYTTPIKALSNQKFRDLRVIYGDNVGLLTGDITENADAPIVVMTTEVLRNMLLQTPWELDAVDCIIFDEVHYIADPERGTTWEEAIILCPEHIQLICLSATVSNADEIAQWISRTHRPIHLVTHYERAVPLSLYYFLDKKLHLVIDEHGRQVADFPNTGGELRRQMMRGGLSSEQRRQAEQAEPPPWEIIRALQTQDMLPAIYFLFSRRDCEDYAQRFALMRPNLVKDDKIRQEINTVVENYLSQMRLEDRELAQVQQIASLAQLGIGFHHAGLLPILKQLVEVLFSRGLMQVVFATDTLALGVNMPARSVVIGRMTKWDGRRRRPLTPNEFQQMAGRAGRRGMDERGSVVVPYSPWMSFREMLEIATGELEPVRSSFAIRYNTVLNLWDPPHGTRVRHMLQQSLSQFQTARRVREIEDLIIEVGREIDAVPQGCLIGLDGGDELLDEYRGLNATINALRGRERRLQREVHALRLNLDQRPWPEPGRQALRRAFRELPAGVIVHLRRGGWAVYLGRAASGGVGLFLTGHEVVLLAEYRQIDYLAAGEPAVEVPSQLTELEEPVEDVRPLIGQAALDEIWRQVADLELPDLDALLAEHRAQQEARLASERARLEQELREHREQLQAINTERRNHPCHTCPRRKEHQNNLKRVAQLERERAALQAELGRELTNEEERVRRLIRGIRDVLHRFGYLYRGYPTAKADTLANVFDTNGLVICEMIDRGFLDKLNPADVAEVFSWFAYDRDFRFANTYSLPNRLVLLRRRLDDLEREILMAERQNNLFITTGHNDGFYGAVRAWCHGATVSRILEQIELSEGDLVLTFNKTLDLMRQVREMLAHAMPEHPLRDVLERAEALVKRDIVEQSLAIGFLPLSQSMSGSVDDDIAADEAEIDRGD</sequence>
<dbReference type="InterPro" id="IPR014001">
    <property type="entry name" value="Helicase_ATP-bd"/>
</dbReference>
<gene>
    <name evidence="8" type="ordered locus">Sthe_0903</name>
</gene>
<keyword evidence="1" id="KW-0547">Nucleotide-binding</keyword>
<dbReference type="Pfam" id="PF00271">
    <property type="entry name" value="Helicase_C"/>
    <property type="match status" value="1"/>
</dbReference>
<dbReference type="InterPro" id="IPR011545">
    <property type="entry name" value="DEAD/DEAH_box_helicase_dom"/>
</dbReference>
<dbReference type="GO" id="GO:0005524">
    <property type="term" value="F:ATP binding"/>
    <property type="evidence" value="ECO:0007669"/>
    <property type="project" value="UniProtKB-KW"/>
</dbReference>
<keyword evidence="9" id="KW-1185">Reference proteome</keyword>
<name>D1C273_SPHTD</name>
<dbReference type="HOGENOM" id="CLU_002902_4_1_0"/>
<dbReference type="AlphaFoldDB" id="D1C273"/>
<dbReference type="SUPFAM" id="SSF52540">
    <property type="entry name" value="P-loop containing nucleoside triphosphate hydrolases"/>
    <property type="match status" value="1"/>
</dbReference>
<keyword evidence="3 8" id="KW-0347">Helicase</keyword>
<dbReference type="InterPro" id="IPR027417">
    <property type="entry name" value="P-loop_NTPase"/>
</dbReference>
<keyword evidence="2" id="KW-0378">Hydrolase</keyword>
<feature type="domain" description="Helicase C-terminal" evidence="7">
    <location>
        <begin position="297"/>
        <end position="449"/>
    </location>
</feature>
<dbReference type="eggNOG" id="COG4581">
    <property type="taxonomic scope" value="Bacteria"/>
</dbReference>
<evidence type="ECO:0000259" key="7">
    <source>
        <dbReference type="PROSITE" id="PS51194"/>
    </source>
</evidence>
<reference evidence="9" key="1">
    <citation type="submission" date="2009-11" db="EMBL/GenBank/DDBJ databases">
        <title>The complete chromosome 1 of Sphaerobacter thermophilus DSM 20745.</title>
        <authorList>
            <person name="Lucas S."/>
            <person name="Copeland A."/>
            <person name="Lapidus A."/>
            <person name="Glavina del Rio T."/>
            <person name="Dalin E."/>
            <person name="Tice H."/>
            <person name="Bruce D."/>
            <person name="Goodwin L."/>
            <person name="Pitluck S."/>
            <person name="Kyrpides N."/>
            <person name="Mavromatis K."/>
            <person name="Ivanova N."/>
            <person name="Mikhailova N."/>
            <person name="LaButti K.M."/>
            <person name="Clum A."/>
            <person name="Sun H.I."/>
            <person name="Brettin T."/>
            <person name="Detter J.C."/>
            <person name="Han C."/>
            <person name="Larimer F."/>
            <person name="Land M."/>
            <person name="Hauser L."/>
            <person name="Markowitz V."/>
            <person name="Cheng J.F."/>
            <person name="Hugenholtz P."/>
            <person name="Woyke T."/>
            <person name="Wu D."/>
            <person name="Steenblock K."/>
            <person name="Schneider S."/>
            <person name="Pukall R."/>
            <person name="Goeker M."/>
            <person name="Klenk H.P."/>
            <person name="Eisen J.A."/>
        </authorList>
    </citation>
    <scope>NUCLEOTIDE SEQUENCE [LARGE SCALE GENOMIC DNA]</scope>
    <source>
        <strain evidence="9">ATCC 49802 / DSM 20745 / S 6022</strain>
    </source>
</reference>
<dbReference type="SMART" id="SM00490">
    <property type="entry name" value="HELICc"/>
    <property type="match status" value="1"/>
</dbReference>
<dbReference type="PROSITE" id="PS51192">
    <property type="entry name" value="HELICASE_ATP_BIND_1"/>
    <property type="match status" value="1"/>
</dbReference>
<feature type="coiled-coil region" evidence="5">
    <location>
        <begin position="665"/>
        <end position="738"/>
    </location>
</feature>
<feature type="domain" description="Helicase ATP-binding" evidence="6">
    <location>
        <begin position="30"/>
        <end position="187"/>
    </location>
</feature>
<dbReference type="InterPro" id="IPR012961">
    <property type="entry name" value="Ski2/MTR4_C"/>
</dbReference>
<dbReference type="PANTHER" id="PTHR12131:SF1">
    <property type="entry name" value="ATP-DEPENDENT RNA HELICASE SUPV3L1, MITOCHONDRIAL-RELATED"/>
    <property type="match status" value="1"/>
</dbReference>
<dbReference type="InterPro" id="IPR001650">
    <property type="entry name" value="Helicase_C-like"/>
</dbReference>
<dbReference type="GO" id="GO:0004386">
    <property type="term" value="F:helicase activity"/>
    <property type="evidence" value="ECO:0007669"/>
    <property type="project" value="UniProtKB-KW"/>
</dbReference>
<dbReference type="InParanoid" id="D1C273"/>
<dbReference type="SMART" id="SM00382">
    <property type="entry name" value="AAA"/>
    <property type="match status" value="1"/>
</dbReference>
<proteinExistence type="predicted"/>
<evidence type="ECO:0000256" key="5">
    <source>
        <dbReference type="SAM" id="Coils"/>
    </source>
</evidence>
<dbReference type="Pfam" id="PF00270">
    <property type="entry name" value="DEAD"/>
    <property type="match status" value="1"/>
</dbReference>
<dbReference type="GO" id="GO:0070478">
    <property type="term" value="P:nuclear-transcribed mRNA catabolic process, 3'-5' exonucleolytic nonsense-mediated decay"/>
    <property type="evidence" value="ECO:0007669"/>
    <property type="project" value="TreeGrafter"/>
</dbReference>
<dbReference type="STRING" id="479434.Sthe_0903"/>
<keyword evidence="5" id="KW-0175">Coiled coil</keyword>
<dbReference type="PANTHER" id="PTHR12131">
    <property type="entry name" value="ATP-DEPENDENT RNA AND DNA HELICASE"/>
    <property type="match status" value="1"/>
</dbReference>
<protein>
    <submittedName>
        <fullName evidence="8">DEAD/DEAH box helicase domain protein</fullName>
    </submittedName>
</protein>
<dbReference type="PROSITE" id="PS51194">
    <property type="entry name" value="HELICASE_CTER"/>
    <property type="match status" value="1"/>
</dbReference>
<dbReference type="KEGG" id="sti:Sthe_0903"/>
<dbReference type="SMART" id="SM00487">
    <property type="entry name" value="DEXDc"/>
    <property type="match status" value="1"/>
</dbReference>
<dbReference type="InterPro" id="IPR050699">
    <property type="entry name" value="RNA-DNA_Helicase"/>
</dbReference>
<evidence type="ECO:0000256" key="3">
    <source>
        <dbReference type="ARBA" id="ARBA00022806"/>
    </source>
</evidence>
<accession>D1C273</accession>
<evidence type="ECO:0000313" key="8">
    <source>
        <dbReference type="EMBL" id="ACZ38340.1"/>
    </source>
</evidence>
<dbReference type="GO" id="GO:0016787">
    <property type="term" value="F:hydrolase activity"/>
    <property type="evidence" value="ECO:0007669"/>
    <property type="project" value="UniProtKB-KW"/>
</dbReference>
<evidence type="ECO:0000259" key="6">
    <source>
        <dbReference type="PROSITE" id="PS51192"/>
    </source>
</evidence>
<feature type="coiled-coil region" evidence="5">
    <location>
        <begin position="516"/>
        <end position="543"/>
    </location>
</feature>
<dbReference type="GO" id="GO:0003676">
    <property type="term" value="F:nucleic acid binding"/>
    <property type="evidence" value="ECO:0007669"/>
    <property type="project" value="InterPro"/>
</dbReference>
<evidence type="ECO:0000256" key="4">
    <source>
        <dbReference type="ARBA" id="ARBA00022840"/>
    </source>
</evidence>
<dbReference type="CDD" id="cd18795">
    <property type="entry name" value="SF2_C_Ski2"/>
    <property type="match status" value="1"/>
</dbReference>
<dbReference type="RefSeq" id="WP_012871387.1">
    <property type="nucleotide sequence ID" value="NC_013523.1"/>
</dbReference>
<reference evidence="8 9" key="2">
    <citation type="journal article" date="2010" name="Stand. Genomic Sci.">
        <title>Complete genome sequence of Desulfohalobium retbaense type strain (HR(100)).</title>
        <authorList>
            <person name="Spring S."/>
            <person name="Nolan M."/>
            <person name="Lapidus A."/>
            <person name="Glavina Del Rio T."/>
            <person name="Copeland A."/>
            <person name="Tice H."/>
            <person name="Cheng J.F."/>
            <person name="Lucas S."/>
            <person name="Land M."/>
            <person name="Chen F."/>
            <person name="Bruce D."/>
            <person name="Goodwin L."/>
            <person name="Pitluck S."/>
            <person name="Ivanova N."/>
            <person name="Mavromatis K."/>
            <person name="Mikhailova N."/>
            <person name="Pati A."/>
            <person name="Chen A."/>
            <person name="Palaniappan K."/>
            <person name="Hauser L."/>
            <person name="Chang Y.J."/>
            <person name="Jeffries C.D."/>
            <person name="Munk C."/>
            <person name="Kiss H."/>
            <person name="Chain P."/>
            <person name="Han C."/>
            <person name="Brettin T."/>
            <person name="Detter J.C."/>
            <person name="Schuler E."/>
            <person name="Goker M."/>
            <person name="Rohde M."/>
            <person name="Bristow J."/>
            <person name="Eisen J.A."/>
            <person name="Markowitz V."/>
            <person name="Hugenholtz P."/>
            <person name="Kyrpides N.C."/>
            <person name="Klenk H.P."/>
        </authorList>
    </citation>
    <scope>NUCLEOTIDE SEQUENCE [LARGE SCALE GENOMIC DNA]</scope>
    <source>
        <strain evidence="9">ATCC 49802 / DSM 20745 / S 6022</strain>
    </source>
</reference>
<dbReference type="GO" id="GO:0055087">
    <property type="term" value="C:Ski complex"/>
    <property type="evidence" value="ECO:0007669"/>
    <property type="project" value="TreeGrafter"/>
</dbReference>
<dbReference type="SMART" id="SM01142">
    <property type="entry name" value="DSHCT"/>
    <property type="match status" value="1"/>
</dbReference>